<dbReference type="STRING" id="1453999.AW06_000672"/>
<protein>
    <recommendedName>
        <fullName evidence="3">TIGR03016 family PEP-CTERM system-associated outer membrane protein</fullName>
    </recommendedName>
</protein>
<organism evidence="1 2">
    <name type="scientific">Candidatus Accumulibacter cognatus</name>
    <dbReference type="NCBI Taxonomy" id="2954383"/>
    <lineage>
        <taxon>Bacteria</taxon>
        <taxon>Pseudomonadati</taxon>
        <taxon>Pseudomonadota</taxon>
        <taxon>Betaproteobacteria</taxon>
        <taxon>Candidatus Accumulibacter</taxon>
    </lineage>
</organism>
<proteinExistence type="predicted"/>
<dbReference type="InterPro" id="IPR017467">
    <property type="entry name" value="CHP03016_PEP-CTERM"/>
</dbReference>
<name>A0A080MC17_9PROT</name>
<dbReference type="NCBIfam" id="TIGR03016">
    <property type="entry name" value="pepcterm_hypo_1"/>
    <property type="match status" value="1"/>
</dbReference>
<comment type="caution">
    <text evidence="1">The sequence shown here is derived from an EMBL/GenBank/DDBJ whole genome shotgun (WGS) entry which is preliminary data.</text>
</comment>
<evidence type="ECO:0008006" key="3">
    <source>
        <dbReference type="Google" id="ProtNLM"/>
    </source>
</evidence>
<accession>A0A080MC17</accession>
<reference evidence="1" key="1">
    <citation type="submission" date="2014-02" db="EMBL/GenBank/DDBJ databases">
        <title>Expanding our view of genomic diversity in Candidatus Accumulibacter clades.</title>
        <authorList>
            <person name="Skennerton C.T."/>
            <person name="Barr J.J."/>
            <person name="Slater F.R."/>
            <person name="Bond P.L."/>
            <person name="Tyson G.W."/>
        </authorList>
    </citation>
    <scope>NUCLEOTIDE SEQUENCE [LARGE SCALE GENOMIC DNA]</scope>
</reference>
<gene>
    <name evidence="1" type="ORF">AW06_000672</name>
</gene>
<keyword evidence="2" id="KW-1185">Reference proteome</keyword>
<evidence type="ECO:0000313" key="2">
    <source>
        <dbReference type="Proteomes" id="UP000021315"/>
    </source>
</evidence>
<dbReference type="AlphaFoldDB" id="A0A080MC17"/>
<dbReference type="Proteomes" id="UP000021315">
    <property type="component" value="Unassembled WGS sequence"/>
</dbReference>
<sequence length="557" mass="59987">MAMAMVQMVLERAGRRACAERKGACSAPRFRERSSGRSRQASVSLLGFSLLCIGVPAHAENWRITPTLAVTETLTDNVFLTASDKKHSLVTAITPGIAIDGKGARASLRLSYTLTGQFYSPNYSDTDRLPGQKSASNSHQNALTAVGMLEAIEDWLFIEATGTISQQYLSAFGTVSPSNGNANVNNNQTETSSYSISPHIKGKLFSAAEYLLSYRATVTSSQSGLVSDTTASEWLGKLNGSTRWSALGWALDASRLTSNYQRRDYEDTKYQLSLLYRINPQIQVSMFGGQESQNYVSLNQETHTTHGFGFVWTPGPRTELSATNNKRFFGNGYDVKFHHRMSRSMITYTASRNISAHPPGVGNTGQGSNYDAYYAIIAANNPGASPESIRAQVSQVLQGRGIPADGTVVNGYLTNRPSLQESQQLSLALLGVRNSVTLNATESKQQPLGLVNGLTDDFSLANQITQRGFGIIWGHQLSGLSSLSLSLNQQRSISARSGQSDTRTQGAYLLLTTRISPKTQANIGARRVVSDGGAISSGGLGAGYTENALTGTLSHSF</sequence>
<dbReference type="EMBL" id="JDST02000012">
    <property type="protein sequence ID" value="KFB78000.1"/>
    <property type="molecule type" value="Genomic_DNA"/>
</dbReference>
<evidence type="ECO:0000313" key="1">
    <source>
        <dbReference type="EMBL" id="KFB78000.1"/>
    </source>
</evidence>